<dbReference type="InterPro" id="IPR050951">
    <property type="entry name" value="Retrovirus_Pol_polyprotein"/>
</dbReference>
<dbReference type="PROSITE" id="PS50994">
    <property type="entry name" value="INTEGRASE"/>
    <property type="match status" value="1"/>
</dbReference>
<evidence type="ECO:0000259" key="1">
    <source>
        <dbReference type="PROSITE" id="PS50994"/>
    </source>
</evidence>
<dbReference type="Proteomes" id="UP000694701">
    <property type="component" value="Unplaced"/>
</dbReference>
<organism evidence="2 3">
    <name type="scientific">Cyprinus carpio</name>
    <name type="common">Common carp</name>
    <dbReference type="NCBI Taxonomy" id="7962"/>
    <lineage>
        <taxon>Eukaryota</taxon>
        <taxon>Metazoa</taxon>
        <taxon>Chordata</taxon>
        <taxon>Craniata</taxon>
        <taxon>Vertebrata</taxon>
        <taxon>Euteleostomi</taxon>
        <taxon>Actinopterygii</taxon>
        <taxon>Neopterygii</taxon>
        <taxon>Teleostei</taxon>
        <taxon>Ostariophysi</taxon>
        <taxon>Cypriniformes</taxon>
        <taxon>Cyprinidae</taxon>
        <taxon>Cyprininae</taxon>
        <taxon>Cyprinus</taxon>
    </lineage>
</organism>
<dbReference type="InterPro" id="IPR012337">
    <property type="entry name" value="RNaseH-like_sf"/>
</dbReference>
<dbReference type="Pfam" id="PF00665">
    <property type="entry name" value="rve"/>
    <property type="match status" value="1"/>
</dbReference>
<dbReference type="Gene3D" id="3.10.10.10">
    <property type="entry name" value="HIV Type 1 Reverse Transcriptase, subunit A, domain 1"/>
    <property type="match status" value="1"/>
</dbReference>
<proteinExistence type="predicted"/>
<reference evidence="2" key="1">
    <citation type="submission" date="2025-08" db="UniProtKB">
        <authorList>
            <consortium name="Ensembl"/>
        </authorList>
    </citation>
    <scope>IDENTIFICATION</scope>
</reference>
<dbReference type="SUPFAM" id="SSF53098">
    <property type="entry name" value="Ribonuclease H-like"/>
    <property type="match status" value="1"/>
</dbReference>
<dbReference type="PANTHER" id="PTHR37984:SF15">
    <property type="entry name" value="INTEGRASE CATALYTIC DOMAIN-CONTAINING PROTEIN"/>
    <property type="match status" value="1"/>
</dbReference>
<feature type="domain" description="Integrase catalytic" evidence="1">
    <location>
        <begin position="1"/>
        <end position="129"/>
    </location>
</feature>
<dbReference type="AlphaFoldDB" id="A0A8C2Q0N7"/>
<sequence>MCQVTRYPAAYPLRSINTKSIVKALTQFVSIFGLPKIIQSDQGSNFTSKLFAEVLFELGIKHNMSTAYHAQSQGALERFHSTLKSLLRAYCLEMQRDWEEGLPWLMLAAREVTQQSIGFSPNELVFAHKVRGLLAVLRDQWIDSEPPEKLSEYVLGFRRRLSLAGELAGKCLNKTQGKMKKLFDRYTEHRKFSVGDQVIALLPVVDSPFQAKYTGPYEIIHCGAVDNYTILTPDRRKRSQVCHVNLLKPYYQRSRLVSKPVAPVVLVDSSPQAGVTQDMSMPVDELKSPDDGVLLGRLKNSETLKNLPSNLKHLDATHSQELISLLSEFPELFSDVPTQTTELEHDLEVGEAAPVRQRFYRVPLHKREVLEKEVQYLLDNRLAEPSFSSWSSPCLLVKKKHLTVRFIFVQIIGN</sequence>
<dbReference type="InterPro" id="IPR001584">
    <property type="entry name" value="Integrase_cat-core"/>
</dbReference>
<evidence type="ECO:0000313" key="2">
    <source>
        <dbReference type="Ensembl" id="ENSCCRP00020097045.1"/>
    </source>
</evidence>
<accession>A0A8C2Q0N7</accession>
<protein>
    <recommendedName>
        <fullName evidence="1">Integrase catalytic domain-containing protein</fullName>
    </recommendedName>
</protein>
<dbReference type="InterPro" id="IPR043502">
    <property type="entry name" value="DNA/RNA_pol_sf"/>
</dbReference>
<dbReference type="InterPro" id="IPR036397">
    <property type="entry name" value="RNaseH_sf"/>
</dbReference>
<name>A0A8C2Q0N7_CYPCA</name>
<dbReference type="SUPFAM" id="SSF56672">
    <property type="entry name" value="DNA/RNA polymerases"/>
    <property type="match status" value="1"/>
</dbReference>
<dbReference type="PANTHER" id="PTHR37984">
    <property type="entry name" value="PROTEIN CBG26694"/>
    <property type="match status" value="1"/>
</dbReference>
<dbReference type="GO" id="GO:0003676">
    <property type="term" value="F:nucleic acid binding"/>
    <property type="evidence" value="ECO:0007669"/>
    <property type="project" value="InterPro"/>
</dbReference>
<dbReference type="Ensembl" id="ENSCCRT00020106099.1">
    <property type="protein sequence ID" value="ENSCCRP00020097045.1"/>
    <property type="gene ID" value="ENSCCRG00020044674.1"/>
</dbReference>
<evidence type="ECO:0000313" key="3">
    <source>
        <dbReference type="Proteomes" id="UP000694701"/>
    </source>
</evidence>
<dbReference type="Gene3D" id="3.30.420.10">
    <property type="entry name" value="Ribonuclease H-like superfamily/Ribonuclease H"/>
    <property type="match status" value="1"/>
</dbReference>
<dbReference type="GO" id="GO:0015074">
    <property type="term" value="P:DNA integration"/>
    <property type="evidence" value="ECO:0007669"/>
    <property type="project" value="InterPro"/>
</dbReference>